<dbReference type="Pfam" id="PF24883">
    <property type="entry name" value="NPHP3_N"/>
    <property type="match status" value="2"/>
</dbReference>
<dbReference type="Gene3D" id="3.40.50.300">
    <property type="entry name" value="P-loop containing nucleotide triphosphate hydrolases"/>
    <property type="match status" value="2"/>
</dbReference>
<protein>
    <recommendedName>
        <fullName evidence="2">Nephrocystin 3-like N-terminal domain-containing protein</fullName>
    </recommendedName>
</protein>
<dbReference type="SUPFAM" id="SSF52540">
    <property type="entry name" value="P-loop containing nucleoside triphosphate hydrolases"/>
    <property type="match status" value="2"/>
</dbReference>
<organism evidence="3 4">
    <name type="scientific">Amanita muscaria (strain Koide BX008)</name>
    <dbReference type="NCBI Taxonomy" id="946122"/>
    <lineage>
        <taxon>Eukaryota</taxon>
        <taxon>Fungi</taxon>
        <taxon>Dikarya</taxon>
        <taxon>Basidiomycota</taxon>
        <taxon>Agaricomycotina</taxon>
        <taxon>Agaricomycetes</taxon>
        <taxon>Agaricomycetidae</taxon>
        <taxon>Agaricales</taxon>
        <taxon>Pluteineae</taxon>
        <taxon>Amanitaceae</taxon>
        <taxon>Amanita</taxon>
    </lineage>
</organism>
<dbReference type="InterPro" id="IPR027417">
    <property type="entry name" value="P-loop_NTPase"/>
</dbReference>
<feature type="domain" description="Nephrocystin 3-like N-terminal" evidence="2">
    <location>
        <begin position="11"/>
        <end position="174"/>
    </location>
</feature>
<evidence type="ECO:0000256" key="1">
    <source>
        <dbReference type="ARBA" id="ARBA00022737"/>
    </source>
</evidence>
<keyword evidence="1" id="KW-0677">Repeat</keyword>
<proteinExistence type="predicted"/>
<gene>
    <name evidence="3" type="ORF">M378DRAFT_966347</name>
</gene>
<dbReference type="AlphaFoldDB" id="A0A0C2WT11"/>
<name>A0A0C2WT11_AMAMK</name>
<evidence type="ECO:0000259" key="2">
    <source>
        <dbReference type="Pfam" id="PF24883"/>
    </source>
</evidence>
<feature type="domain" description="Nephrocystin 3-like N-terminal" evidence="2">
    <location>
        <begin position="230"/>
        <end position="396"/>
    </location>
</feature>
<dbReference type="OrthoDB" id="5967843at2759"/>
<keyword evidence="4" id="KW-1185">Reference proteome</keyword>
<sequence>MWRIPMAGTMRFQGWIDDITSPERIFWLNGSSGSGKSAIARTIADSNGKDKVVAAFFFCRSDPERNNGNRLFITLAWQLALSIPFLKSHIIQSLNRDPGLPWKSVETQFKELIAQPFQEIVIDAASKERLPSLVVIIDGIDECSDEKLQRRILGIIGDAASNVHVPLRFLISSRLEAHIKSAFDQVKCPMLCIDLRLERLEELVSFEAIHNSRAQGLARRWNSSSCTDDSKQLQGWVDNRNTMERICWLHGPASSGKSAIAQSIADLNERGKVTATFFFHRSDATRNDGTRLFPTLCWQFASSISTYKDYIIQYLAEGPKDLSSQNVQHQFEQLVVKPFEALKAVGSQEQPLDYIAIIDGVDECADLKIQREFFRVIIGNAVKSQHVPLRFLIVSRSEGPIQEAIDFFQCPVLSVVLGMVPSGTGTSAKLHYNLRIAPAKDCDGSLLEPAMALTLPAKYDSWHSWHPLQGYSQGSGQGSSHSLLDFEDGMHADINKYLKAEFSRIAARQGLAKTWPGQHVVQDLAHRSSGHFIYASTIVKLFGRVHKHHSPIWMHYIVRF</sequence>
<dbReference type="InterPro" id="IPR056884">
    <property type="entry name" value="NPHP3-like_N"/>
</dbReference>
<dbReference type="PANTHER" id="PTHR10039">
    <property type="entry name" value="AMELOGENIN"/>
    <property type="match status" value="1"/>
</dbReference>
<dbReference type="Proteomes" id="UP000054549">
    <property type="component" value="Unassembled WGS sequence"/>
</dbReference>
<evidence type="ECO:0000313" key="4">
    <source>
        <dbReference type="Proteomes" id="UP000054549"/>
    </source>
</evidence>
<dbReference type="InParanoid" id="A0A0C2WT11"/>
<dbReference type="EMBL" id="KN818308">
    <property type="protein sequence ID" value="KIL59881.1"/>
    <property type="molecule type" value="Genomic_DNA"/>
</dbReference>
<reference evidence="3 4" key="1">
    <citation type="submission" date="2014-04" db="EMBL/GenBank/DDBJ databases">
        <title>Evolutionary Origins and Diversification of the Mycorrhizal Mutualists.</title>
        <authorList>
            <consortium name="DOE Joint Genome Institute"/>
            <consortium name="Mycorrhizal Genomics Consortium"/>
            <person name="Kohler A."/>
            <person name="Kuo A."/>
            <person name="Nagy L.G."/>
            <person name="Floudas D."/>
            <person name="Copeland A."/>
            <person name="Barry K.W."/>
            <person name="Cichocki N."/>
            <person name="Veneault-Fourrey C."/>
            <person name="LaButti K."/>
            <person name="Lindquist E.A."/>
            <person name="Lipzen A."/>
            <person name="Lundell T."/>
            <person name="Morin E."/>
            <person name="Murat C."/>
            <person name="Riley R."/>
            <person name="Ohm R."/>
            <person name="Sun H."/>
            <person name="Tunlid A."/>
            <person name="Henrissat B."/>
            <person name="Grigoriev I.V."/>
            <person name="Hibbett D.S."/>
            <person name="Martin F."/>
        </authorList>
    </citation>
    <scope>NUCLEOTIDE SEQUENCE [LARGE SCALE GENOMIC DNA]</scope>
    <source>
        <strain evidence="3 4">Koide BX008</strain>
    </source>
</reference>
<dbReference type="PANTHER" id="PTHR10039:SF17">
    <property type="entry name" value="FUNGAL STAND N-TERMINAL GOODBYE DOMAIN-CONTAINING PROTEIN-RELATED"/>
    <property type="match status" value="1"/>
</dbReference>
<accession>A0A0C2WT11</accession>
<dbReference type="STRING" id="946122.A0A0C2WT11"/>
<evidence type="ECO:0000313" key="3">
    <source>
        <dbReference type="EMBL" id="KIL59881.1"/>
    </source>
</evidence>
<dbReference type="HOGENOM" id="CLU_486562_0_0_1"/>